<name>A0ABR0LKW6_9PEZI</name>
<reference evidence="2 3" key="1">
    <citation type="submission" date="2023-08" db="EMBL/GenBank/DDBJ databases">
        <title>Black Yeasts Isolated from many extreme environments.</title>
        <authorList>
            <person name="Coleine C."/>
            <person name="Stajich J.E."/>
            <person name="Selbmann L."/>
        </authorList>
    </citation>
    <scope>NUCLEOTIDE SEQUENCE [LARGE SCALE GENOMIC DNA]</scope>
    <source>
        <strain evidence="2 3">CCFEE 536</strain>
    </source>
</reference>
<dbReference type="Proteomes" id="UP001357485">
    <property type="component" value="Unassembled WGS sequence"/>
</dbReference>
<keyword evidence="3" id="KW-1185">Reference proteome</keyword>
<dbReference type="EMBL" id="JAVRRA010018805">
    <property type="protein sequence ID" value="KAK5187884.1"/>
    <property type="molecule type" value="Genomic_DNA"/>
</dbReference>
<evidence type="ECO:0000313" key="2">
    <source>
        <dbReference type="EMBL" id="KAK5187884.1"/>
    </source>
</evidence>
<accession>A0ABR0LKW6</accession>
<evidence type="ECO:0000313" key="3">
    <source>
        <dbReference type="Proteomes" id="UP001357485"/>
    </source>
</evidence>
<feature type="region of interest" description="Disordered" evidence="1">
    <location>
        <begin position="1"/>
        <end position="81"/>
    </location>
</feature>
<feature type="non-terminal residue" evidence="2">
    <location>
        <position position="182"/>
    </location>
</feature>
<gene>
    <name evidence="2" type="ORF">LTR16_009290</name>
</gene>
<protein>
    <submittedName>
        <fullName evidence="2">Uncharacterized protein</fullName>
    </submittedName>
</protein>
<evidence type="ECO:0000256" key="1">
    <source>
        <dbReference type="SAM" id="MobiDB-lite"/>
    </source>
</evidence>
<feature type="region of interest" description="Disordered" evidence="1">
    <location>
        <begin position="107"/>
        <end position="168"/>
    </location>
</feature>
<feature type="compositionally biased region" description="Polar residues" evidence="1">
    <location>
        <begin position="36"/>
        <end position="45"/>
    </location>
</feature>
<comment type="caution">
    <text evidence="2">The sequence shown here is derived from an EMBL/GenBank/DDBJ whole genome shotgun (WGS) entry which is preliminary data.</text>
</comment>
<proteinExistence type="predicted"/>
<organism evidence="2 3">
    <name type="scientific">Cryomyces antarcticus</name>
    <dbReference type="NCBI Taxonomy" id="329879"/>
    <lineage>
        <taxon>Eukaryota</taxon>
        <taxon>Fungi</taxon>
        <taxon>Dikarya</taxon>
        <taxon>Ascomycota</taxon>
        <taxon>Pezizomycotina</taxon>
        <taxon>Dothideomycetes</taxon>
        <taxon>Dothideomycetes incertae sedis</taxon>
        <taxon>Cryomyces</taxon>
    </lineage>
</organism>
<sequence length="182" mass="19830">MKSPFELSYAGPENDWEQGRSAKRQKTADKDAAWNMTETLQTPCSKTRRKGPPRVGTNVAEPNGRATVAFPSAEKKSHPKQTLREIITLPSETDDVPPYITAIESSANGSSAFERPEKAGPILLVSSSPPPMRNVSFRKQKPTTDRPVSEALQNDLDKTASSVLRDPSRTINKVARSADGVA</sequence>